<proteinExistence type="inferred from homology"/>
<dbReference type="InterPro" id="IPR023393">
    <property type="entry name" value="START-like_dom_sf"/>
</dbReference>
<feature type="domain" description="Activator of Hsp90 ATPase homologue 1/2-like C-terminal" evidence="2">
    <location>
        <begin position="19"/>
        <end position="133"/>
    </location>
</feature>
<accession>A0A7Y6Q7P5</accession>
<name>A0A7Y6Q7P5_9HYPH</name>
<gene>
    <name evidence="3" type="ORF">HT585_17100</name>
</gene>
<evidence type="ECO:0000259" key="2">
    <source>
        <dbReference type="Pfam" id="PF08327"/>
    </source>
</evidence>
<sequence length="136" mass="15690">MIETATETLTVVVEREVPYPAEKIWRALTQPHLIEEWLMKNNFRPDQGHRFNLTADWGSVDCQVQAVEANKSLSYTWDTKDLKSVVTWTLTPTGAGTHLRMEQSGFRPDQQPYYHGAQAGWPRYLSALEQVLERLD</sequence>
<comment type="caution">
    <text evidence="3">The sequence shown here is derived from an EMBL/GenBank/DDBJ whole genome shotgun (WGS) entry which is preliminary data.</text>
</comment>
<dbReference type="AlphaFoldDB" id="A0A7Y6Q7P5"/>
<dbReference type="SUPFAM" id="SSF55961">
    <property type="entry name" value="Bet v1-like"/>
    <property type="match status" value="1"/>
</dbReference>
<dbReference type="Proteomes" id="UP000520198">
    <property type="component" value="Unassembled WGS sequence"/>
</dbReference>
<reference evidence="3 4" key="1">
    <citation type="submission" date="2020-06" db="EMBL/GenBank/DDBJ databases">
        <authorList>
            <person name="Grouzdev D.S."/>
        </authorList>
    </citation>
    <scope>NUCLEOTIDE SEQUENCE [LARGE SCALE GENOMIC DNA]</scope>
    <source>
        <strain evidence="3 4">HO-A22</strain>
    </source>
</reference>
<organism evidence="3 4">
    <name type="scientific">Ensifer oleiphilus</name>
    <dbReference type="NCBI Taxonomy" id="2742698"/>
    <lineage>
        <taxon>Bacteria</taxon>
        <taxon>Pseudomonadati</taxon>
        <taxon>Pseudomonadota</taxon>
        <taxon>Alphaproteobacteria</taxon>
        <taxon>Hyphomicrobiales</taxon>
        <taxon>Rhizobiaceae</taxon>
        <taxon>Sinorhizobium/Ensifer group</taxon>
        <taxon>Ensifer</taxon>
    </lineage>
</organism>
<dbReference type="Pfam" id="PF08327">
    <property type="entry name" value="AHSA1"/>
    <property type="match status" value="1"/>
</dbReference>
<dbReference type="InterPro" id="IPR013538">
    <property type="entry name" value="ASHA1/2-like_C"/>
</dbReference>
<dbReference type="Gene3D" id="3.30.530.20">
    <property type="match status" value="1"/>
</dbReference>
<protein>
    <submittedName>
        <fullName evidence="3">SRPBCC domain-containing protein</fullName>
    </submittedName>
</protein>
<comment type="similarity">
    <text evidence="1">Belongs to the AHA1 family.</text>
</comment>
<evidence type="ECO:0000313" key="3">
    <source>
        <dbReference type="EMBL" id="NVD40588.1"/>
    </source>
</evidence>
<keyword evidence="4" id="KW-1185">Reference proteome</keyword>
<evidence type="ECO:0000313" key="4">
    <source>
        <dbReference type="Proteomes" id="UP000520198"/>
    </source>
</evidence>
<dbReference type="EMBL" id="JABWDU010000003">
    <property type="protein sequence ID" value="NVD40588.1"/>
    <property type="molecule type" value="Genomic_DNA"/>
</dbReference>
<dbReference type="CDD" id="cd07814">
    <property type="entry name" value="SRPBCC_CalC_Aha1-like"/>
    <property type="match status" value="1"/>
</dbReference>
<dbReference type="RefSeq" id="WP_176354041.1">
    <property type="nucleotide sequence ID" value="NZ_JABWDU010000003.1"/>
</dbReference>
<evidence type="ECO:0000256" key="1">
    <source>
        <dbReference type="ARBA" id="ARBA00006817"/>
    </source>
</evidence>